<feature type="compositionally biased region" description="Low complexity" evidence="6">
    <location>
        <begin position="311"/>
        <end position="321"/>
    </location>
</feature>
<evidence type="ECO:0000313" key="7">
    <source>
        <dbReference type="EMBL" id="KJE91077.1"/>
    </source>
</evidence>
<gene>
    <name evidence="7" type="ORF">CAOG_002269</name>
</gene>
<keyword evidence="4" id="KW-0175">Coiled coil</keyword>
<protein>
    <recommendedName>
        <fullName evidence="9">Eukaryotic rRNA processing</fullName>
    </recommendedName>
</protein>
<dbReference type="PANTHER" id="PTHR13028">
    <property type="entry name" value="RRNA PROCESSING PROTEIN EBNA1-BINDING PROTEIN-RELATED"/>
    <property type="match status" value="1"/>
</dbReference>
<comment type="similarity">
    <text evidence="2">Belongs to the EBP2 family.</text>
</comment>
<comment type="subcellular location">
    <subcellularLocation>
        <location evidence="1">Nucleus</location>
        <location evidence="1">Nucleolus</location>
    </subcellularLocation>
</comment>
<keyword evidence="8" id="KW-1185">Reference proteome</keyword>
<dbReference type="GO" id="GO:0030687">
    <property type="term" value="C:preribosome, large subunit precursor"/>
    <property type="evidence" value="ECO:0007669"/>
    <property type="project" value="TreeGrafter"/>
</dbReference>
<feature type="region of interest" description="Disordered" evidence="6">
    <location>
        <begin position="193"/>
        <end position="226"/>
    </location>
</feature>
<name>A0A0D2VLT7_CAPO3</name>
<keyword evidence="5" id="KW-0539">Nucleus</keyword>
<feature type="region of interest" description="Disordered" evidence="6">
    <location>
        <begin position="1"/>
        <end position="66"/>
    </location>
</feature>
<evidence type="ECO:0000256" key="3">
    <source>
        <dbReference type="ARBA" id="ARBA00022517"/>
    </source>
</evidence>
<evidence type="ECO:0000256" key="2">
    <source>
        <dbReference type="ARBA" id="ARBA00007336"/>
    </source>
</evidence>
<evidence type="ECO:0000256" key="4">
    <source>
        <dbReference type="ARBA" id="ARBA00023054"/>
    </source>
</evidence>
<dbReference type="EMBL" id="KE346362">
    <property type="protein sequence ID" value="KJE91077.1"/>
    <property type="molecule type" value="Genomic_DNA"/>
</dbReference>
<dbReference type="RefSeq" id="XP_004349019.1">
    <property type="nucleotide sequence ID" value="XM_004348969.2"/>
</dbReference>
<reference evidence="8" key="1">
    <citation type="submission" date="2011-02" db="EMBL/GenBank/DDBJ databases">
        <title>The Genome Sequence of Capsaspora owczarzaki ATCC 30864.</title>
        <authorList>
            <person name="Russ C."/>
            <person name="Cuomo C."/>
            <person name="Burger G."/>
            <person name="Gray M.W."/>
            <person name="Holland P.W.H."/>
            <person name="King N."/>
            <person name="Lang F.B.F."/>
            <person name="Roger A.J."/>
            <person name="Ruiz-Trillo I."/>
            <person name="Young S.K."/>
            <person name="Zeng Q."/>
            <person name="Gargeya S."/>
            <person name="Alvarado L."/>
            <person name="Berlin A."/>
            <person name="Chapman S.B."/>
            <person name="Chen Z."/>
            <person name="Freedman E."/>
            <person name="Gellesch M."/>
            <person name="Goldberg J."/>
            <person name="Griggs A."/>
            <person name="Gujja S."/>
            <person name="Heilman E."/>
            <person name="Heiman D."/>
            <person name="Howarth C."/>
            <person name="Mehta T."/>
            <person name="Neiman D."/>
            <person name="Pearson M."/>
            <person name="Roberts A."/>
            <person name="Saif S."/>
            <person name="Shea T."/>
            <person name="Shenoy N."/>
            <person name="Sisk P."/>
            <person name="Stolte C."/>
            <person name="Sykes S."/>
            <person name="White J."/>
            <person name="Yandava C."/>
            <person name="Haas B."/>
            <person name="Nusbaum C."/>
            <person name="Birren B."/>
        </authorList>
    </citation>
    <scope>NUCLEOTIDE SEQUENCE</scope>
    <source>
        <strain evidence="8">ATCC 30864</strain>
    </source>
</reference>
<dbReference type="Proteomes" id="UP000008743">
    <property type="component" value="Unassembled WGS sequence"/>
</dbReference>
<dbReference type="OrthoDB" id="443772at2759"/>
<feature type="region of interest" description="Disordered" evidence="6">
    <location>
        <begin position="241"/>
        <end position="347"/>
    </location>
</feature>
<dbReference type="InterPro" id="IPR008610">
    <property type="entry name" value="Ebp2"/>
</dbReference>
<dbReference type="InParanoid" id="A0A0D2VLT7"/>
<dbReference type="PANTHER" id="PTHR13028:SF0">
    <property type="entry name" value="RRNA-PROCESSING PROTEIN EBP2-RELATED"/>
    <property type="match status" value="1"/>
</dbReference>
<feature type="compositionally biased region" description="Acidic residues" evidence="6">
    <location>
        <begin position="44"/>
        <end position="66"/>
    </location>
</feature>
<dbReference type="OMA" id="RETMFHR"/>
<feature type="compositionally biased region" description="Basic residues" evidence="6">
    <location>
        <begin position="331"/>
        <end position="347"/>
    </location>
</feature>
<dbReference type="STRING" id="595528.A0A0D2VLT7"/>
<dbReference type="GO" id="GO:0034399">
    <property type="term" value="C:nuclear periphery"/>
    <property type="evidence" value="ECO:0007669"/>
    <property type="project" value="TreeGrafter"/>
</dbReference>
<dbReference type="FunCoup" id="A0A0D2VLT7">
    <property type="interactions" value="445"/>
</dbReference>
<dbReference type="eggNOG" id="KOG3080">
    <property type="taxonomic scope" value="Eukaryota"/>
</dbReference>
<dbReference type="GO" id="GO:0005730">
    <property type="term" value="C:nucleolus"/>
    <property type="evidence" value="ECO:0007669"/>
    <property type="project" value="UniProtKB-SubCell"/>
</dbReference>
<dbReference type="AlphaFoldDB" id="A0A0D2VLT7"/>
<dbReference type="GO" id="GO:0006364">
    <property type="term" value="P:rRNA processing"/>
    <property type="evidence" value="ECO:0007669"/>
    <property type="project" value="TreeGrafter"/>
</dbReference>
<feature type="compositionally biased region" description="Low complexity" evidence="6">
    <location>
        <begin position="1"/>
        <end position="38"/>
    </location>
</feature>
<evidence type="ECO:0000256" key="1">
    <source>
        <dbReference type="ARBA" id="ARBA00004604"/>
    </source>
</evidence>
<accession>A0A0D2VLT7</accession>
<evidence type="ECO:0008006" key="9">
    <source>
        <dbReference type="Google" id="ProtNLM"/>
    </source>
</evidence>
<organism evidence="7 8">
    <name type="scientific">Capsaspora owczarzaki (strain ATCC 30864)</name>
    <dbReference type="NCBI Taxonomy" id="595528"/>
    <lineage>
        <taxon>Eukaryota</taxon>
        <taxon>Filasterea</taxon>
        <taxon>Capsaspora</taxon>
    </lineage>
</organism>
<dbReference type="GO" id="GO:0042273">
    <property type="term" value="P:ribosomal large subunit biogenesis"/>
    <property type="evidence" value="ECO:0007669"/>
    <property type="project" value="TreeGrafter"/>
</dbReference>
<evidence type="ECO:0000256" key="6">
    <source>
        <dbReference type="SAM" id="MobiDB-lite"/>
    </source>
</evidence>
<evidence type="ECO:0000256" key="5">
    <source>
        <dbReference type="ARBA" id="ARBA00023242"/>
    </source>
</evidence>
<dbReference type="PhylomeDB" id="A0A0D2VLT7"/>
<dbReference type="Pfam" id="PF05890">
    <property type="entry name" value="Ebp2"/>
    <property type="match status" value="1"/>
</dbReference>
<proteinExistence type="inferred from homology"/>
<keyword evidence="3" id="KW-0690">Ribosome biogenesis</keyword>
<sequence length="347" mass="38469">MLSRAPARKPAAAASQRKPVAATSAAARRAAAAAAAAAQNSNVDSDDESTDESDEDDDLEDGVIHEEEELAQAFKAGLLRADAAVPQRPKINNEERLRERLGDIAQQVDASFPWAERLDLVSTVPIVLDDAQDDFKREMSFYNQALEAVKLARPRLAAANIKFTRPDDYFAEMVKTDDHMRKVREALLSEHQAVERSEQAKKSRQMKQFGKKVQQQVLEDRQKQKTSDLEAIKKFKKDRSAKPDFLDDGDDQFNIGVDKEESHSQKTNSKRSYKNDKYGNGGKKRGSKRNTRDSASDDSSFNFARNKALPKGFKSAGVAKKFGGGAGGKSKAPRPGKSRRRSAKSRQ</sequence>
<evidence type="ECO:0000313" key="8">
    <source>
        <dbReference type="Proteomes" id="UP000008743"/>
    </source>
</evidence>